<evidence type="ECO:0000256" key="1">
    <source>
        <dbReference type="SAM" id="MobiDB-lite"/>
    </source>
</evidence>
<comment type="caution">
    <text evidence="2">The sequence shown here is derived from an EMBL/GenBank/DDBJ whole genome shotgun (WGS) entry which is preliminary data.</text>
</comment>
<gene>
    <name evidence="2" type="ORF">Anas_11294</name>
</gene>
<evidence type="ECO:0000313" key="3">
    <source>
        <dbReference type="Proteomes" id="UP000326759"/>
    </source>
</evidence>
<dbReference type="AlphaFoldDB" id="A0A5N5TGX4"/>
<dbReference type="EMBL" id="SEYY01003627">
    <property type="protein sequence ID" value="KAB7504170.1"/>
    <property type="molecule type" value="Genomic_DNA"/>
</dbReference>
<name>A0A5N5TGX4_9CRUS</name>
<feature type="region of interest" description="Disordered" evidence="1">
    <location>
        <begin position="40"/>
        <end position="60"/>
    </location>
</feature>
<keyword evidence="3" id="KW-1185">Reference proteome</keyword>
<dbReference type="Proteomes" id="UP000326759">
    <property type="component" value="Unassembled WGS sequence"/>
</dbReference>
<proteinExistence type="predicted"/>
<feature type="compositionally biased region" description="Basic and acidic residues" evidence="1">
    <location>
        <begin position="45"/>
        <end position="60"/>
    </location>
</feature>
<evidence type="ECO:0000313" key="2">
    <source>
        <dbReference type="EMBL" id="KAB7504170.1"/>
    </source>
</evidence>
<reference evidence="2 3" key="1">
    <citation type="journal article" date="2019" name="PLoS Biol.">
        <title>Sex chromosomes control vertical transmission of feminizing Wolbachia symbionts in an isopod.</title>
        <authorList>
            <person name="Becking T."/>
            <person name="Chebbi M.A."/>
            <person name="Giraud I."/>
            <person name="Moumen B."/>
            <person name="Laverre T."/>
            <person name="Caubet Y."/>
            <person name="Peccoud J."/>
            <person name="Gilbert C."/>
            <person name="Cordaux R."/>
        </authorList>
    </citation>
    <scope>NUCLEOTIDE SEQUENCE [LARGE SCALE GENOMIC DNA]</scope>
    <source>
        <strain evidence="2">ANa2</strain>
        <tissue evidence="2">Whole body excluding digestive tract and cuticle</tissue>
    </source>
</reference>
<accession>A0A5N5TGX4</accession>
<protein>
    <submittedName>
        <fullName evidence="2">Uncharacterized protein</fullName>
    </submittedName>
</protein>
<organism evidence="2 3">
    <name type="scientific">Armadillidium nasatum</name>
    <dbReference type="NCBI Taxonomy" id="96803"/>
    <lineage>
        <taxon>Eukaryota</taxon>
        <taxon>Metazoa</taxon>
        <taxon>Ecdysozoa</taxon>
        <taxon>Arthropoda</taxon>
        <taxon>Crustacea</taxon>
        <taxon>Multicrustacea</taxon>
        <taxon>Malacostraca</taxon>
        <taxon>Eumalacostraca</taxon>
        <taxon>Peracarida</taxon>
        <taxon>Isopoda</taxon>
        <taxon>Oniscidea</taxon>
        <taxon>Crinocheta</taxon>
        <taxon>Armadillidiidae</taxon>
        <taxon>Armadillidium</taxon>
    </lineage>
</organism>
<sequence>MEESKIIEKENVKATQIKTEEKTETNLEKKTEILMETNLKNKNTNLKEPKMSGTPEKETTKNYLQTWDETHFGKMAILF</sequence>